<dbReference type="PROSITE" id="PS51257">
    <property type="entry name" value="PROKAR_LIPOPROTEIN"/>
    <property type="match status" value="1"/>
</dbReference>
<keyword evidence="3" id="KW-1185">Reference proteome</keyword>
<dbReference type="GeneID" id="95577192"/>
<name>A0ABY5Q2D5_9ACTN</name>
<reference evidence="2" key="1">
    <citation type="submission" date="2022-08" db="EMBL/GenBank/DDBJ databases">
        <authorList>
            <person name="Tian L."/>
        </authorList>
    </citation>
    <scope>NUCLEOTIDE SEQUENCE</scope>
    <source>
        <strain evidence="2">CM253</strain>
    </source>
</reference>
<gene>
    <name evidence="2" type="ORF">NRK68_27100</name>
</gene>
<organism evidence="2 3">
    <name type="scientific">Streptomyces yangpuensis</name>
    <dbReference type="NCBI Taxonomy" id="1648182"/>
    <lineage>
        <taxon>Bacteria</taxon>
        <taxon>Bacillati</taxon>
        <taxon>Actinomycetota</taxon>
        <taxon>Actinomycetes</taxon>
        <taxon>Kitasatosporales</taxon>
        <taxon>Streptomycetaceae</taxon>
        <taxon>Streptomyces</taxon>
    </lineage>
</organism>
<evidence type="ECO:0008006" key="4">
    <source>
        <dbReference type="Google" id="ProtNLM"/>
    </source>
</evidence>
<keyword evidence="1" id="KW-0732">Signal</keyword>
<accession>A0ABY5Q2D5</accession>
<feature type="signal peptide" evidence="1">
    <location>
        <begin position="1"/>
        <end position="24"/>
    </location>
</feature>
<proteinExistence type="predicted"/>
<dbReference type="RefSeq" id="WP_183069286.1">
    <property type="nucleotide sequence ID" value="NZ_CP102514.1"/>
</dbReference>
<evidence type="ECO:0000313" key="3">
    <source>
        <dbReference type="Proteomes" id="UP001057738"/>
    </source>
</evidence>
<dbReference type="EMBL" id="CP102514">
    <property type="protein sequence ID" value="UUY50572.1"/>
    <property type="molecule type" value="Genomic_DNA"/>
</dbReference>
<evidence type="ECO:0000256" key="1">
    <source>
        <dbReference type="SAM" id="SignalP"/>
    </source>
</evidence>
<sequence length="154" mass="16330">MKARLLLVPILLGGLMACSSASDAAGDACPEWPVYADPQEALEAADYVITADITKRVGNEAIFGTEAHAYSVSNKGLPVLKGEDVGHTDLKVISAPQKCSGGDPYPDGDPLREGRRVILFLTREDPEGPWHTITPDHGVLPADGGSSLPDRWPS</sequence>
<dbReference type="Proteomes" id="UP001057738">
    <property type="component" value="Chromosome"/>
</dbReference>
<protein>
    <recommendedName>
        <fullName evidence="4">Lipoprotein</fullName>
    </recommendedName>
</protein>
<feature type="chain" id="PRO_5045858020" description="Lipoprotein" evidence="1">
    <location>
        <begin position="25"/>
        <end position="154"/>
    </location>
</feature>
<evidence type="ECO:0000313" key="2">
    <source>
        <dbReference type="EMBL" id="UUY50572.1"/>
    </source>
</evidence>